<feature type="compositionally biased region" description="Basic and acidic residues" evidence="1">
    <location>
        <begin position="9"/>
        <end position="21"/>
    </location>
</feature>
<evidence type="ECO:0000313" key="2">
    <source>
        <dbReference type="EMBL" id="MBI3539728.1"/>
    </source>
</evidence>
<evidence type="ECO:0000256" key="1">
    <source>
        <dbReference type="SAM" id="MobiDB-lite"/>
    </source>
</evidence>
<proteinExistence type="predicted"/>
<gene>
    <name evidence="2" type="ORF">HY076_05595</name>
</gene>
<dbReference type="EMBL" id="JACQAY010000175">
    <property type="protein sequence ID" value="MBI3539728.1"/>
    <property type="molecule type" value="Genomic_DNA"/>
</dbReference>
<organism evidence="2 3">
    <name type="scientific">Eiseniibacteriota bacterium</name>
    <dbReference type="NCBI Taxonomy" id="2212470"/>
    <lineage>
        <taxon>Bacteria</taxon>
        <taxon>Candidatus Eiseniibacteriota</taxon>
    </lineage>
</organism>
<sequence length="86" mass="9596">MCTPVTPQSDRRHAMPEAPAARHDAIRTAIHSLGEEQRRLERIGFELPLARCHAETRYWNFLAAVCAIPVVADRGEGFVCPDDRAA</sequence>
<dbReference type="AlphaFoldDB" id="A0A9D6L6C3"/>
<reference evidence="2" key="1">
    <citation type="submission" date="2020-07" db="EMBL/GenBank/DDBJ databases">
        <title>Huge and variable diversity of episymbiotic CPR bacteria and DPANN archaea in groundwater ecosystems.</title>
        <authorList>
            <person name="He C.Y."/>
            <person name="Keren R."/>
            <person name="Whittaker M."/>
            <person name="Farag I.F."/>
            <person name="Doudna J."/>
            <person name="Cate J.H.D."/>
            <person name="Banfield J.F."/>
        </authorList>
    </citation>
    <scope>NUCLEOTIDE SEQUENCE</scope>
    <source>
        <strain evidence="2">NC_groundwater_928_Pr1_S-0.2um_72_17</strain>
    </source>
</reference>
<name>A0A9D6L6C3_UNCEI</name>
<protein>
    <submittedName>
        <fullName evidence="2">Uncharacterized protein</fullName>
    </submittedName>
</protein>
<dbReference type="Proteomes" id="UP000807850">
    <property type="component" value="Unassembled WGS sequence"/>
</dbReference>
<comment type="caution">
    <text evidence="2">The sequence shown here is derived from an EMBL/GenBank/DDBJ whole genome shotgun (WGS) entry which is preliminary data.</text>
</comment>
<feature type="region of interest" description="Disordered" evidence="1">
    <location>
        <begin position="1"/>
        <end position="21"/>
    </location>
</feature>
<accession>A0A9D6L6C3</accession>
<evidence type="ECO:0000313" key="3">
    <source>
        <dbReference type="Proteomes" id="UP000807850"/>
    </source>
</evidence>